<dbReference type="Pfam" id="PF22252">
    <property type="entry name" value="PNGase_F-II_N"/>
    <property type="match status" value="1"/>
</dbReference>
<keyword evidence="3" id="KW-1185">Reference proteome</keyword>
<accession>A0ABT6RIK8</accession>
<feature type="chain" id="PRO_5045486639" evidence="1">
    <location>
        <begin position="20"/>
        <end position="252"/>
    </location>
</feature>
<evidence type="ECO:0000256" key="1">
    <source>
        <dbReference type="SAM" id="SignalP"/>
    </source>
</evidence>
<dbReference type="InterPro" id="IPR005901">
    <property type="entry name" value="GLPGLI"/>
</dbReference>
<dbReference type="Proteomes" id="UP001226434">
    <property type="component" value="Unassembled WGS sequence"/>
</dbReference>
<comment type="caution">
    <text evidence="2">The sequence shown here is derived from an EMBL/GenBank/DDBJ whole genome shotgun (WGS) entry which is preliminary data.</text>
</comment>
<organism evidence="2 3">
    <name type="scientific">Pinibacter soli</name>
    <dbReference type="NCBI Taxonomy" id="3044211"/>
    <lineage>
        <taxon>Bacteria</taxon>
        <taxon>Pseudomonadati</taxon>
        <taxon>Bacteroidota</taxon>
        <taxon>Chitinophagia</taxon>
        <taxon>Chitinophagales</taxon>
        <taxon>Chitinophagaceae</taxon>
        <taxon>Pinibacter</taxon>
    </lineage>
</organism>
<dbReference type="NCBIfam" id="TIGR01200">
    <property type="entry name" value="GLPGLI"/>
    <property type="match status" value="1"/>
</dbReference>
<name>A0ABT6RIK8_9BACT</name>
<gene>
    <name evidence="2" type="ORF">QJ048_21635</name>
</gene>
<sequence>MKMLFTLIVIVSSISQSFAQQIFVTQGKIEFEKRVNLYKMLDATVDNDEDSRSWVDGYKKSLPDHKNFYFDLYFNGDKTLYKPGREEVSIGHMPDWLLLANENTVFTDLAKNQSVSQKSIYEGNYLIQDSLRKVNWKITSDTRNIAGFECRKAVGIIMDSVYVIAFYTDEIITHGGPESFTNLPGMILGVAIPRLNVTWFATKLELVEVPPTQLVAPKKGKKVDNKALQTILKEHLGEPGSKGNIFIWNAFL</sequence>
<dbReference type="EMBL" id="JASBRG010000007">
    <property type="protein sequence ID" value="MDI3322406.1"/>
    <property type="molecule type" value="Genomic_DNA"/>
</dbReference>
<proteinExistence type="predicted"/>
<keyword evidence="1" id="KW-0732">Signal</keyword>
<reference evidence="2 3" key="1">
    <citation type="submission" date="2023-05" db="EMBL/GenBank/DDBJ databases">
        <title>Genome sequence of Pinibacter sp. MAH-24.</title>
        <authorList>
            <person name="Huq M.A."/>
        </authorList>
    </citation>
    <scope>NUCLEOTIDE SEQUENCE [LARGE SCALE GENOMIC DNA]</scope>
    <source>
        <strain evidence="2 3">MAH-24</strain>
    </source>
</reference>
<dbReference type="RefSeq" id="WP_282336525.1">
    <property type="nucleotide sequence ID" value="NZ_JASBRG010000007.1"/>
</dbReference>
<evidence type="ECO:0000313" key="3">
    <source>
        <dbReference type="Proteomes" id="UP001226434"/>
    </source>
</evidence>
<protein>
    <submittedName>
        <fullName evidence="2">GLPGLI family protein</fullName>
    </submittedName>
</protein>
<feature type="signal peptide" evidence="1">
    <location>
        <begin position="1"/>
        <end position="19"/>
    </location>
</feature>
<evidence type="ECO:0000313" key="2">
    <source>
        <dbReference type="EMBL" id="MDI3322406.1"/>
    </source>
</evidence>